<feature type="signal peptide" evidence="9">
    <location>
        <begin position="1"/>
        <end position="18"/>
    </location>
</feature>
<feature type="chain" id="PRO_5046615114" description="Anaphase-promoting complex subunit 5" evidence="9">
    <location>
        <begin position="19"/>
        <end position="779"/>
    </location>
</feature>
<keyword evidence="3" id="KW-0132">Cell division</keyword>
<name>A0ABQ8EYZ4_9FUNG</name>
<evidence type="ECO:0000256" key="7">
    <source>
        <dbReference type="ARBA" id="ARBA00031069"/>
    </source>
</evidence>
<comment type="similarity">
    <text evidence="1">Belongs to the APC5 family.</text>
</comment>
<organism evidence="11 12">
    <name type="scientific">Batrachochytrium salamandrivorans</name>
    <dbReference type="NCBI Taxonomy" id="1357716"/>
    <lineage>
        <taxon>Eukaryota</taxon>
        <taxon>Fungi</taxon>
        <taxon>Fungi incertae sedis</taxon>
        <taxon>Chytridiomycota</taxon>
        <taxon>Chytridiomycota incertae sedis</taxon>
        <taxon>Chytridiomycetes</taxon>
        <taxon>Rhizophydiales</taxon>
        <taxon>Rhizophydiales incertae sedis</taxon>
        <taxon>Batrachochytrium</taxon>
    </lineage>
</organism>
<keyword evidence="4" id="KW-0498">Mitosis</keyword>
<dbReference type="InterPro" id="IPR026000">
    <property type="entry name" value="Apc5_dom"/>
</dbReference>
<dbReference type="InterPro" id="IPR011990">
    <property type="entry name" value="TPR-like_helical_dom_sf"/>
</dbReference>
<evidence type="ECO:0000256" key="8">
    <source>
        <dbReference type="ARBA" id="ARBA00045696"/>
    </source>
</evidence>
<dbReference type="InterPro" id="IPR037679">
    <property type="entry name" value="Apc5"/>
</dbReference>
<evidence type="ECO:0000256" key="6">
    <source>
        <dbReference type="ARBA" id="ARBA00023306"/>
    </source>
</evidence>
<evidence type="ECO:0000256" key="5">
    <source>
        <dbReference type="ARBA" id="ARBA00022786"/>
    </source>
</evidence>
<reference evidence="11 12" key="1">
    <citation type="submission" date="2021-02" db="EMBL/GenBank/DDBJ databases">
        <title>Variation within the Batrachochytrium salamandrivorans European outbreak.</title>
        <authorList>
            <person name="Kelly M."/>
            <person name="Pasmans F."/>
            <person name="Shea T.P."/>
            <person name="Munoz J.F."/>
            <person name="Carranza S."/>
            <person name="Cuomo C.A."/>
            <person name="Martel A."/>
        </authorList>
    </citation>
    <scope>NUCLEOTIDE SEQUENCE [LARGE SCALE GENOMIC DNA]</scope>
    <source>
        <strain evidence="11 12">AMFP18/2</strain>
    </source>
</reference>
<dbReference type="Proteomes" id="UP001648503">
    <property type="component" value="Unassembled WGS sequence"/>
</dbReference>
<dbReference type="SUPFAM" id="SSF48452">
    <property type="entry name" value="TPR-like"/>
    <property type="match status" value="1"/>
</dbReference>
<keyword evidence="6" id="KW-0131">Cell cycle</keyword>
<evidence type="ECO:0000256" key="2">
    <source>
        <dbReference type="ARBA" id="ARBA00016066"/>
    </source>
</evidence>
<evidence type="ECO:0000313" key="12">
    <source>
        <dbReference type="Proteomes" id="UP001648503"/>
    </source>
</evidence>
<evidence type="ECO:0000256" key="4">
    <source>
        <dbReference type="ARBA" id="ARBA00022776"/>
    </source>
</evidence>
<comment type="caution">
    <text evidence="11">The sequence shown here is derived from an EMBL/GenBank/DDBJ whole genome shotgun (WGS) entry which is preliminary data.</text>
</comment>
<dbReference type="PANTHER" id="PTHR12830:SF9">
    <property type="entry name" value="ANAPHASE-PROMOTING COMPLEX SUBUNIT 5"/>
    <property type="match status" value="1"/>
</dbReference>
<dbReference type="EMBL" id="JAFCIX010000555">
    <property type="protein sequence ID" value="KAH6587614.1"/>
    <property type="molecule type" value="Genomic_DNA"/>
</dbReference>
<feature type="domain" description="Anaphase-promoting complex subunit 5" evidence="10">
    <location>
        <begin position="215"/>
        <end position="303"/>
    </location>
</feature>
<keyword evidence="5" id="KW-0833">Ubl conjugation pathway</keyword>
<evidence type="ECO:0000259" key="10">
    <source>
        <dbReference type="Pfam" id="PF12862"/>
    </source>
</evidence>
<evidence type="ECO:0000256" key="1">
    <source>
        <dbReference type="ARBA" id="ARBA00007450"/>
    </source>
</evidence>
<sequence>MISPCSLALLLVVQITLEHQLYGPVHISASDDFDDQDSNPHSTDADAAAFTCTQLLVFLGDYLNGNAGLEPETLDVLLATLEPLSDVFVYTPIMETVQHLPFLTMYKQKCLELMVGTEAMDAFILDMDQILNSSISEVGQKIADSSPVGIFVRKNIAGFREFELDMLIQFSHMYESFCRGDALKESASSTLPTPRALQKELLRIMKSLPQLSKPYYLSYLNHLRSGELHTALFELRRFIDYSVVNAFNRIPLQYASLNLAAVHAGLGHHTEAMEYISDALRCARTNRDDVCLSYVLMWLDRITSQLGREATINKYGGMPSEEEILDTLARRTERLEQHHLRALSHLRNARWRLLNGKSPALVFHSIQIAASVVAHYPGLESLVSTVELCKAGVWEVYGSKRSSYMAIQQILLEDNTSFNPNDMSMAFSKCALMDASEGKFDDALATISKAKKRFPVVGAFEASRHWLFALGYILFDRALLRLDLPLATRTLATLSAHCVAISNGSRIMKICEARLAKRYGRREEAYRLFIEVTEPQIGTTAEASLDYIPSMLELADLLLEGGREGAIAALPITLKCLALADRYHMSFVRIMGLARLGHILVHLKYTRQALSLFTELMPNVLSQGTAGDRGYAHLVYAQALIATADMGPELNTPVQSDIQPSKSEHDLTAHAVKLSADVVCKGISRKSKSTHTTHHVSSFRKALSSALHALQEAEKCFLAIGSQFQLERCYYLLSLTYNKSGMITERDSACKKLRSLGRNRENTNGSSDEIYTWEFYMKT</sequence>
<evidence type="ECO:0000313" key="11">
    <source>
        <dbReference type="EMBL" id="KAH6587614.1"/>
    </source>
</evidence>
<accession>A0ABQ8EYZ4</accession>
<protein>
    <recommendedName>
        <fullName evidence="2">Anaphase-promoting complex subunit 5</fullName>
    </recommendedName>
    <alternativeName>
        <fullName evidence="7">Cyclosome subunit 5</fullName>
    </alternativeName>
</protein>
<keyword evidence="9" id="KW-0732">Signal</keyword>
<dbReference type="Pfam" id="PF12862">
    <property type="entry name" value="ANAPC5"/>
    <property type="match status" value="1"/>
</dbReference>
<evidence type="ECO:0000256" key="9">
    <source>
        <dbReference type="SAM" id="SignalP"/>
    </source>
</evidence>
<proteinExistence type="inferred from homology"/>
<gene>
    <name evidence="11" type="ORF">BASA50_011218</name>
</gene>
<evidence type="ECO:0000256" key="3">
    <source>
        <dbReference type="ARBA" id="ARBA00022618"/>
    </source>
</evidence>
<keyword evidence="12" id="KW-1185">Reference proteome</keyword>
<dbReference type="PANTHER" id="PTHR12830">
    <property type="entry name" value="ANAPHASE-PROMOTING COMPLEX SUBUNIT 5"/>
    <property type="match status" value="1"/>
</dbReference>
<comment type="function">
    <text evidence="8">Component of the anaphase promoting complex/cyclosome (APC/C), a cell cycle-regulated E3 ubiquitin ligase that controls progression through mitosis and the G1 phase of the cell cycle. The APC/C complex acts by mediating ubiquitination and subsequent degradation of target proteins: it mainly mediates the formation of 'Lys-11'-linked polyubiquitin chains and, to a lower extent, the formation of 'Lys-48'- and 'Lys-63'-linked polyubiquitin chains. The APC/C complex catalyzes assembly of branched 'Lys-11'-/'Lys-48'-linked branched ubiquitin chains on target proteins.</text>
</comment>